<keyword evidence="5" id="KW-1185">Reference proteome</keyword>
<dbReference type="PANTHER" id="PTHR46066">
    <property type="entry name" value="CHITINASE DOMAIN-CONTAINING PROTEIN 1 FAMILY MEMBER"/>
    <property type="match status" value="1"/>
</dbReference>
<keyword evidence="1" id="KW-0732">Signal</keyword>
<evidence type="ECO:0000259" key="2">
    <source>
        <dbReference type="PROSITE" id="PS51272"/>
    </source>
</evidence>
<evidence type="ECO:0000259" key="3">
    <source>
        <dbReference type="PROSITE" id="PS51910"/>
    </source>
</evidence>
<organism evidence="4 5">
    <name type="scientific">Paenibacillus residui</name>
    <dbReference type="NCBI Taxonomy" id="629724"/>
    <lineage>
        <taxon>Bacteria</taxon>
        <taxon>Bacillati</taxon>
        <taxon>Bacillota</taxon>
        <taxon>Bacilli</taxon>
        <taxon>Bacillales</taxon>
        <taxon>Paenibacillaceae</taxon>
        <taxon>Paenibacillus</taxon>
    </lineage>
</organism>
<feature type="chain" id="PRO_5046714870" evidence="1">
    <location>
        <begin position="26"/>
        <end position="548"/>
    </location>
</feature>
<gene>
    <name evidence="4" type="ORF">ACFQ03_14245</name>
</gene>
<dbReference type="SMART" id="SM00636">
    <property type="entry name" value="Glyco_18"/>
    <property type="match status" value="1"/>
</dbReference>
<feature type="domain" description="GH18" evidence="3">
    <location>
        <begin position="30"/>
        <end position="353"/>
    </location>
</feature>
<dbReference type="Proteomes" id="UP001597120">
    <property type="component" value="Unassembled WGS sequence"/>
</dbReference>
<dbReference type="Pfam" id="PF00395">
    <property type="entry name" value="SLH"/>
    <property type="match status" value="3"/>
</dbReference>
<dbReference type="InterPro" id="IPR029070">
    <property type="entry name" value="Chitinase_insertion_sf"/>
</dbReference>
<protein>
    <submittedName>
        <fullName evidence="4">S-layer homology domain-containing protein</fullName>
    </submittedName>
</protein>
<name>A0ABW3DCU6_9BACL</name>
<feature type="signal peptide" evidence="1">
    <location>
        <begin position="1"/>
        <end position="25"/>
    </location>
</feature>
<dbReference type="SUPFAM" id="SSF51445">
    <property type="entry name" value="(Trans)glycosidases"/>
    <property type="match status" value="1"/>
</dbReference>
<dbReference type="InterPro" id="IPR001119">
    <property type="entry name" value="SLH_dom"/>
</dbReference>
<evidence type="ECO:0000313" key="4">
    <source>
        <dbReference type="EMBL" id="MFD0870317.1"/>
    </source>
</evidence>
<dbReference type="Pfam" id="PF00704">
    <property type="entry name" value="Glyco_hydro_18"/>
    <property type="match status" value="1"/>
</dbReference>
<feature type="domain" description="SLH" evidence="2">
    <location>
        <begin position="350"/>
        <end position="413"/>
    </location>
</feature>
<accession>A0ABW3DCU6</accession>
<feature type="domain" description="SLH" evidence="2">
    <location>
        <begin position="429"/>
        <end position="492"/>
    </location>
</feature>
<dbReference type="Gene3D" id="3.10.50.10">
    <property type="match status" value="1"/>
</dbReference>
<dbReference type="EMBL" id="JBHTIU010000043">
    <property type="protein sequence ID" value="MFD0870317.1"/>
    <property type="molecule type" value="Genomic_DNA"/>
</dbReference>
<dbReference type="InterPro" id="IPR017853">
    <property type="entry name" value="GH"/>
</dbReference>
<dbReference type="RefSeq" id="WP_144933748.1">
    <property type="nucleotide sequence ID" value="NZ_JBHTIU010000043.1"/>
</dbReference>
<dbReference type="Gene3D" id="3.20.20.80">
    <property type="entry name" value="Glycosidases"/>
    <property type="match status" value="1"/>
</dbReference>
<evidence type="ECO:0000313" key="5">
    <source>
        <dbReference type="Proteomes" id="UP001597120"/>
    </source>
</evidence>
<dbReference type="PROSITE" id="PS51272">
    <property type="entry name" value="SLH"/>
    <property type="match status" value="3"/>
</dbReference>
<dbReference type="PANTHER" id="PTHR46066:SF2">
    <property type="entry name" value="CHITINASE DOMAIN-CONTAINING PROTEIN 1"/>
    <property type="match status" value="1"/>
</dbReference>
<dbReference type="PROSITE" id="PS51910">
    <property type="entry name" value="GH18_2"/>
    <property type="match status" value="1"/>
</dbReference>
<dbReference type="InterPro" id="IPR001223">
    <property type="entry name" value="Glyco_hydro18_cat"/>
</dbReference>
<reference evidence="5" key="1">
    <citation type="journal article" date="2019" name="Int. J. Syst. Evol. Microbiol.">
        <title>The Global Catalogue of Microorganisms (GCM) 10K type strain sequencing project: providing services to taxonomists for standard genome sequencing and annotation.</title>
        <authorList>
            <consortium name="The Broad Institute Genomics Platform"/>
            <consortium name="The Broad Institute Genome Sequencing Center for Infectious Disease"/>
            <person name="Wu L."/>
            <person name="Ma J."/>
        </authorList>
    </citation>
    <scope>NUCLEOTIDE SEQUENCE [LARGE SCALE GENOMIC DNA]</scope>
    <source>
        <strain evidence="5">CCUG 57263</strain>
    </source>
</reference>
<comment type="caution">
    <text evidence="4">The sequence shown here is derived from an EMBL/GenBank/DDBJ whole genome shotgun (WGS) entry which is preliminary data.</text>
</comment>
<feature type="domain" description="SLH" evidence="2">
    <location>
        <begin position="494"/>
        <end position="548"/>
    </location>
</feature>
<evidence type="ECO:0000256" key="1">
    <source>
        <dbReference type="SAM" id="SignalP"/>
    </source>
</evidence>
<dbReference type="InterPro" id="IPR011583">
    <property type="entry name" value="Chitinase_II/V-like_cat"/>
</dbReference>
<sequence>MSSNYRKTLLSTVVALSLFAGSAPAEAGKYNMSYVFHGSPGKYIDYVETTRGSLDVISPSYFKLNPDGSLQLSPSLDPGFIQEMHKRNIRVVPYLSNDWNRDLGILALQNKEHLADQLAEAIHTYQLDGINIDLENIPKLYREDFTALVQLLRARLPADKEVSVAVAANPYGSDQGWLGLYDYEALAEYSDHLMIMAYDEHYEGDLAPGSVASWRFIEKSIEFALSQVPADKIVLGFPFYGRLWKSDGTILGISVQNRMADELIKTYRGTVTLDPSSRSARATFTVLPTDPALTVNGRKLSPGDYELWYENEAAMKLKLELVGKYHLKGAGSWSLAQEDARTWDFFRLWLNGAAFPDSMGHWAHNEIADAYDHGWINGEAAGIFSPDGPLTRAQAVTVLSRIMMEGPEAPVSGAGGAAGDAALSGGSPSGIGFADVTPDHWAAGAIAWAYANGIVDGIADGSFAPDEPLTREQMTAMLARLLNYPPVSANTKRPYADVAPDRWSHAAIQTMSEYGVVDGYPDGTFRPEEPVTRAQMAVLMTRVFSDRE</sequence>
<proteinExistence type="predicted"/>